<dbReference type="CDD" id="cd03002">
    <property type="entry name" value="PDI_a_MPD1_like"/>
    <property type="match status" value="1"/>
</dbReference>
<evidence type="ECO:0000313" key="10">
    <source>
        <dbReference type="EMBL" id="EMR63284.1"/>
    </source>
</evidence>
<evidence type="ECO:0000259" key="9">
    <source>
        <dbReference type="PROSITE" id="PS51352"/>
    </source>
</evidence>
<dbReference type="STRING" id="1287681.M7SAT6"/>
<dbReference type="HOGENOM" id="CLU_030577_0_0_1"/>
<accession>M7SAT6</accession>
<reference evidence="11" key="1">
    <citation type="journal article" date="2013" name="Genome Announc.">
        <title>Draft genome sequence of the grapevine dieback fungus Eutypa lata UCR-EL1.</title>
        <authorList>
            <person name="Blanco-Ulate B."/>
            <person name="Rolshausen P.E."/>
            <person name="Cantu D."/>
        </authorList>
    </citation>
    <scope>NUCLEOTIDE SEQUENCE [LARGE SCALE GENOMIC DNA]</scope>
    <source>
        <strain evidence="11">UCR-EL1</strain>
    </source>
</reference>
<evidence type="ECO:0000256" key="4">
    <source>
        <dbReference type="ARBA" id="ARBA00023157"/>
    </source>
</evidence>
<comment type="catalytic activity">
    <reaction evidence="1">
        <text>Catalyzes the rearrangement of -S-S- bonds in proteins.</text>
        <dbReference type="EC" id="5.3.4.1"/>
    </reaction>
</comment>
<dbReference type="Pfam" id="PF24541">
    <property type="entry name" value="Thioredox_PDIA6_C"/>
    <property type="match status" value="1"/>
</dbReference>
<dbReference type="EMBL" id="KB707242">
    <property type="protein sequence ID" value="EMR63284.1"/>
    <property type="molecule type" value="Genomic_DNA"/>
</dbReference>
<feature type="compositionally biased region" description="Basic and acidic residues" evidence="7">
    <location>
        <begin position="258"/>
        <end position="268"/>
    </location>
</feature>
<dbReference type="Gene3D" id="3.40.30.10">
    <property type="entry name" value="Glutaredoxin"/>
    <property type="match status" value="2"/>
</dbReference>
<dbReference type="SUPFAM" id="SSF52833">
    <property type="entry name" value="Thioredoxin-like"/>
    <property type="match status" value="2"/>
</dbReference>
<sequence length="486" mass="53066">MHTFNPTVAIAAVALLSALPMANAGFYTKNSPVLQVDAKSYDKLIAKSNQTSIVEFYAPWCGHCQNLKPAYEKAAKNLDGLAKVAAVDCDDDANKQFCGAMGVQGFPTLKTVRPGKNPGSKPIVEDYNGPRSAKGIVDAVVDKINNHVKRVTDKDIDKFLETNPEKPKAILFTEKGTTSALLRSIAIDFLDVISVAQVRDKETKTNEKFNVESYPMLVLIPGGDKEAVIYDGELKKDAMVKFLSQAGEPNPDPAPAKSKSDKKSDKKDKKDKKSKATEESSTASAESSSEPTDVPPTENKPVITEAALPIPAIIAPGKLTKECLNKKSKSCVLAFVPSTHGDTAEKALTSLSEIAFKYAQGKHHLFPFYEVHTDNEEPTSLLKSLDLSGEVVVVALNGKKGWWRQYEGDFSRESIESWIDAIRLNEGTKKKLPEGIIKEAVEEKPAEEKVEVKIEEEVKIDIEPETETETPTKGAEPTPEATHDEL</sequence>
<dbReference type="Pfam" id="PF00085">
    <property type="entry name" value="Thioredoxin"/>
    <property type="match status" value="1"/>
</dbReference>
<evidence type="ECO:0000256" key="7">
    <source>
        <dbReference type="SAM" id="MobiDB-lite"/>
    </source>
</evidence>
<feature type="chain" id="PRO_5004084706" description="protein disulfide-isomerase" evidence="8">
    <location>
        <begin position="25"/>
        <end position="486"/>
    </location>
</feature>
<feature type="region of interest" description="Disordered" evidence="7">
    <location>
        <begin position="245"/>
        <end position="301"/>
    </location>
</feature>
<dbReference type="AlphaFoldDB" id="M7SAT6"/>
<dbReference type="Proteomes" id="UP000012174">
    <property type="component" value="Unassembled WGS sequence"/>
</dbReference>
<keyword evidence="8" id="KW-0732">Signal</keyword>
<dbReference type="GO" id="GO:0003756">
    <property type="term" value="F:protein disulfide isomerase activity"/>
    <property type="evidence" value="ECO:0007669"/>
    <property type="project" value="UniProtKB-EC"/>
</dbReference>
<protein>
    <recommendedName>
        <fullName evidence="3">protein disulfide-isomerase</fullName>
        <ecNumber evidence="3">5.3.4.1</ecNumber>
    </recommendedName>
</protein>
<evidence type="ECO:0000256" key="8">
    <source>
        <dbReference type="SAM" id="SignalP"/>
    </source>
</evidence>
<dbReference type="InterPro" id="IPR013766">
    <property type="entry name" value="Thioredoxin_domain"/>
</dbReference>
<dbReference type="OMA" id="NHVKRAT"/>
<feature type="region of interest" description="Disordered" evidence="7">
    <location>
        <begin position="457"/>
        <end position="486"/>
    </location>
</feature>
<name>M7SAT6_EUTLA</name>
<feature type="domain" description="Thioredoxin" evidence="9">
    <location>
        <begin position="13"/>
        <end position="146"/>
    </location>
</feature>
<dbReference type="GO" id="GO:0034976">
    <property type="term" value="P:response to endoplasmic reticulum stress"/>
    <property type="evidence" value="ECO:0007669"/>
    <property type="project" value="TreeGrafter"/>
</dbReference>
<feature type="compositionally biased region" description="Low complexity" evidence="7">
    <location>
        <begin position="469"/>
        <end position="480"/>
    </location>
</feature>
<gene>
    <name evidence="10" type="ORF">UCREL1_9778</name>
</gene>
<dbReference type="PANTHER" id="PTHR45815">
    <property type="entry name" value="PROTEIN DISULFIDE-ISOMERASE A6"/>
    <property type="match status" value="1"/>
</dbReference>
<feature type="compositionally biased region" description="Low complexity" evidence="7">
    <location>
        <begin position="279"/>
        <end position="292"/>
    </location>
</feature>
<evidence type="ECO:0000256" key="1">
    <source>
        <dbReference type="ARBA" id="ARBA00001182"/>
    </source>
</evidence>
<dbReference type="InterPro" id="IPR017937">
    <property type="entry name" value="Thioredoxin_CS"/>
</dbReference>
<organism evidence="10 11">
    <name type="scientific">Eutypa lata (strain UCR-EL1)</name>
    <name type="common">Grapevine dieback disease fungus</name>
    <name type="synonym">Eutypa armeniacae</name>
    <dbReference type="NCBI Taxonomy" id="1287681"/>
    <lineage>
        <taxon>Eukaryota</taxon>
        <taxon>Fungi</taxon>
        <taxon>Dikarya</taxon>
        <taxon>Ascomycota</taxon>
        <taxon>Pezizomycotina</taxon>
        <taxon>Sordariomycetes</taxon>
        <taxon>Xylariomycetidae</taxon>
        <taxon>Xylariales</taxon>
        <taxon>Diatrypaceae</taxon>
        <taxon>Eutypa</taxon>
    </lineage>
</organism>
<dbReference type="PRINTS" id="PR00421">
    <property type="entry name" value="THIOREDOXIN"/>
</dbReference>
<dbReference type="EC" id="5.3.4.1" evidence="3"/>
<dbReference type="PROSITE" id="PS51352">
    <property type="entry name" value="THIOREDOXIN_2"/>
    <property type="match status" value="1"/>
</dbReference>
<evidence type="ECO:0000256" key="5">
    <source>
        <dbReference type="ARBA" id="ARBA00023235"/>
    </source>
</evidence>
<dbReference type="OrthoDB" id="10264505at2759"/>
<dbReference type="PROSITE" id="PS00194">
    <property type="entry name" value="THIOREDOXIN_1"/>
    <property type="match status" value="1"/>
</dbReference>
<keyword evidence="5 10" id="KW-0413">Isomerase</keyword>
<dbReference type="InterPro" id="IPR057305">
    <property type="entry name" value="Thioredox_PDIA6_C"/>
</dbReference>
<keyword evidence="4" id="KW-1015">Disulfide bond</keyword>
<evidence type="ECO:0000256" key="6">
    <source>
        <dbReference type="ARBA" id="ARBA00023284"/>
    </source>
</evidence>
<evidence type="ECO:0000256" key="3">
    <source>
        <dbReference type="ARBA" id="ARBA00012723"/>
    </source>
</evidence>
<dbReference type="PANTHER" id="PTHR45815:SF3">
    <property type="entry name" value="PROTEIN DISULFIDE-ISOMERASE A6"/>
    <property type="match status" value="1"/>
</dbReference>
<dbReference type="eggNOG" id="KOG0191">
    <property type="taxonomic scope" value="Eukaryota"/>
</dbReference>
<dbReference type="GO" id="GO:0015035">
    <property type="term" value="F:protein-disulfide reductase activity"/>
    <property type="evidence" value="ECO:0007669"/>
    <property type="project" value="TreeGrafter"/>
</dbReference>
<comment type="subcellular location">
    <subcellularLocation>
        <location evidence="2">Endoplasmic reticulum lumen</location>
    </subcellularLocation>
</comment>
<dbReference type="InterPro" id="IPR036249">
    <property type="entry name" value="Thioredoxin-like_sf"/>
</dbReference>
<evidence type="ECO:0000256" key="2">
    <source>
        <dbReference type="ARBA" id="ARBA00004319"/>
    </source>
</evidence>
<evidence type="ECO:0000313" key="11">
    <source>
        <dbReference type="Proteomes" id="UP000012174"/>
    </source>
</evidence>
<proteinExistence type="predicted"/>
<feature type="signal peptide" evidence="8">
    <location>
        <begin position="1"/>
        <end position="24"/>
    </location>
</feature>
<dbReference type="GO" id="GO:0005788">
    <property type="term" value="C:endoplasmic reticulum lumen"/>
    <property type="evidence" value="ECO:0007669"/>
    <property type="project" value="UniProtKB-SubCell"/>
</dbReference>
<keyword evidence="6" id="KW-0676">Redox-active center</keyword>
<keyword evidence="11" id="KW-1185">Reference proteome</keyword>
<dbReference type="KEGG" id="ela:UCREL1_9778"/>